<evidence type="ECO:0000256" key="3">
    <source>
        <dbReference type="ARBA" id="ARBA00022617"/>
    </source>
</evidence>
<evidence type="ECO:0000256" key="6">
    <source>
        <dbReference type="ARBA" id="ARBA00023004"/>
    </source>
</evidence>
<evidence type="ECO:0000256" key="7">
    <source>
        <dbReference type="ARBA" id="ARBA00023136"/>
    </source>
</evidence>
<keyword evidence="4 8" id="KW-0812">Transmembrane</keyword>
<evidence type="ECO:0000313" key="10">
    <source>
        <dbReference type="EMBL" id="XDT72410.1"/>
    </source>
</evidence>
<keyword evidence="3" id="KW-0349">Heme</keyword>
<keyword evidence="6" id="KW-0408">Iron</keyword>
<reference evidence="10" key="1">
    <citation type="submission" date="2024-05" db="EMBL/GenBank/DDBJ databases">
        <title>Genome sequencing of novel strain.</title>
        <authorList>
            <person name="Ganbat D."/>
            <person name="Ganbat S."/>
            <person name="Lee S.-J."/>
        </authorList>
    </citation>
    <scope>NUCLEOTIDE SEQUENCE</scope>
    <source>
        <strain evidence="10">SMD15-11</strain>
    </source>
</reference>
<dbReference type="GO" id="GO:0005886">
    <property type="term" value="C:plasma membrane"/>
    <property type="evidence" value="ECO:0007669"/>
    <property type="project" value="TreeGrafter"/>
</dbReference>
<comment type="subcellular location">
    <subcellularLocation>
        <location evidence="1">Membrane</location>
        <topology evidence="1">Multi-pass membrane protein</topology>
    </subcellularLocation>
</comment>
<keyword evidence="5 8" id="KW-1133">Transmembrane helix</keyword>
<feature type="transmembrane region" description="Helical" evidence="8">
    <location>
        <begin position="165"/>
        <end position="181"/>
    </location>
</feature>
<feature type="transmembrane region" description="Helical" evidence="8">
    <location>
        <begin position="38"/>
        <end position="57"/>
    </location>
</feature>
<name>A0AB39UX55_9GAMM</name>
<feature type="transmembrane region" description="Helical" evidence="8">
    <location>
        <begin position="109"/>
        <end position="127"/>
    </location>
</feature>
<dbReference type="RefSeq" id="WP_369601420.1">
    <property type="nucleotide sequence ID" value="NZ_CP154858.1"/>
</dbReference>
<dbReference type="PANTHER" id="PTHR36964">
    <property type="entry name" value="PROTEIN-METHIONINE-SULFOXIDE REDUCTASE HEME-BINDING SUBUNIT MSRQ"/>
    <property type="match status" value="1"/>
</dbReference>
<feature type="transmembrane region" description="Helical" evidence="8">
    <location>
        <begin position="7"/>
        <end position="32"/>
    </location>
</feature>
<dbReference type="GO" id="GO:0020037">
    <property type="term" value="F:heme binding"/>
    <property type="evidence" value="ECO:0007669"/>
    <property type="project" value="TreeGrafter"/>
</dbReference>
<dbReference type="PANTHER" id="PTHR36964:SF1">
    <property type="entry name" value="PROTEIN-METHIONINE-SULFOXIDE REDUCTASE HEME-BINDING SUBUNIT MSRQ"/>
    <property type="match status" value="1"/>
</dbReference>
<evidence type="ECO:0000256" key="4">
    <source>
        <dbReference type="ARBA" id="ARBA00022692"/>
    </source>
</evidence>
<dbReference type="Pfam" id="PF01794">
    <property type="entry name" value="Ferric_reduct"/>
    <property type="match status" value="1"/>
</dbReference>
<evidence type="ECO:0000256" key="5">
    <source>
        <dbReference type="ARBA" id="ARBA00022989"/>
    </source>
</evidence>
<gene>
    <name evidence="10" type="ORF">AAIA72_16695</name>
</gene>
<dbReference type="AlphaFoldDB" id="A0AB39UX55"/>
<feature type="domain" description="Ferric oxidoreductase" evidence="9">
    <location>
        <begin position="47"/>
        <end position="153"/>
    </location>
</feature>
<dbReference type="GO" id="GO:0010181">
    <property type="term" value="F:FMN binding"/>
    <property type="evidence" value="ECO:0007669"/>
    <property type="project" value="TreeGrafter"/>
</dbReference>
<proteinExistence type="predicted"/>
<dbReference type="EMBL" id="CP154858">
    <property type="protein sequence ID" value="XDT72410.1"/>
    <property type="molecule type" value="Genomic_DNA"/>
</dbReference>
<keyword evidence="3" id="KW-0479">Metal-binding</keyword>
<feature type="transmembrane region" description="Helical" evidence="8">
    <location>
        <begin position="77"/>
        <end position="97"/>
    </location>
</feature>
<organism evidence="10">
    <name type="scientific">Thermohahella caldifontis</name>
    <dbReference type="NCBI Taxonomy" id="3142973"/>
    <lineage>
        <taxon>Bacteria</taxon>
        <taxon>Pseudomonadati</taxon>
        <taxon>Pseudomonadota</taxon>
        <taxon>Gammaproteobacteria</taxon>
        <taxon>Oceanospirillales</taxon>
        <taxon>Hahellaceae</taxon>
        <taxon>Thermohahella</taxon>
    </lineage>
</organism>
<keyword evidence="7 8" id="KW-0472">Membrane</keyword>
<dbReference type="KEGG" id="tcd:AAIA72_16695"/>
<protein>
    <submittedName>
        <fullName evidence="10">Ferric reductase-like transmembrane domain-containing protein</fullName>
    </submittedName>
</protein>
<dbReference type="InterPro" id="IPR022837">
    <property type="entry name" value="MsrQ-like"/>
</dbReference>
<dbReference type="InterPro" id="IPR013130">
    <property type="entry name" value="Fe3_Rdtase_TM_dom"/>
</dbReference>
<accession>A0AB39UX55</accession>
<evidence type="ECO:0000256" key="1">
    <source>
        <dbReference type="ARBA" id="ARBA00004141"/>
    </source>
</evidence>
<keyword evidence="2" id="KW-0813">Transport</keyword>
<evidence type="ECO:0000256" key="2">
    <source>
        <dbReference type="ARBA" id="ARBA00022448"/>
    </source>
</evidence>
<evidence type="ECO:0000256" key="8">
    <source>
        <dbReference type="SAM" id="Phobius"/>
    </source>
</evidence>
<feature type="transmembrane region" description="Helical" evidence="8">
    <location>
        <begin position="139"/>
        <end position="159"/>
    </location>
</feature>
<evidence type="ECO:0000259" key="9">
    <source>
        <dbReference type="Pfam" id="PF01794"/>
    </source>
</evidence>
<dbReference type="GO" id="GO:0016679">
    <property type="term" value="F:oxidoreductase activity, acting on diphenols and related substances as donors"/>
    <property type="evidence" value="ECO:0007669"/>
    <property type="project" value="TreeGrafter"/>
</dbReference>
<sequence length="191" mass="21903">MSRLTRWWVAWVSGALPLAWIAWVMTGGAGIVPDPAKHVTLVFADAAVIMLGLTLAISTLQRRSFLNLVRFRRMFGLWTFAYATLHTLAVLTLLWEWRDGLETLFRRPYALLGGLAWVILAAMALTSTKGWQKRLKKNWIRLHAMVYIAGLLVLVHWYWLTRADYGLLVLATVIYLVLMVERRQKLARLLA</sequence>